<dbReference type="InterPro" id="IPR012967">
    <property type="entry name" value="COMT_dimerisation"/>
</dbReference>
<dbReference type="Gene3D" id="1.10.10.10">
    <property type="entry name" value="Winged helix-like DNA-binding domain superfamily/Winged helix DNA-binding domain"/>
    <property type="match status" value="1"/>
</dbReference>
<evidence type="ECO:0000259" key="1">
    <source>
        <dbReference type="Pfam" id="PF08100"/>
    </source>
</evidence>
<dbReference type="Proteomes" id="UP000824120">
    <property type="component" value="Chromosome 9"/>
</dbReference>
<dbReference type="GO" id="GO:0008168">
    <property type="term" value="F:methyltransferase activity"/>
    <property type="evidence" value="ECO:0007669"/>
    <property type="project" value="InterPro"/>
</dbReference>
<dbReference type="OrthoDB" id="2410195at2759"/>
<comment type="caution">
    <text evidence="2">The sequence shown here is derived from an EMBL/GenBank/DDBJ whole genome shotgun (WGS) entry which is preliminary data.</text>
</comment>
<dbReference type="SUPFAM" id="SSF46785">
    <property type="entry name" value="Winged helix' DNA-binding domain"/>
    <property type="match status" value="1"/>
</dbReference>
<evidence type="ECO:0000313" key="2">
    <source>
        <dbReference type="EMBL" id="KAG5586387.1"/>
    </source>
</evidence>
<accession>A0A9J5XDC4</accession>
<name>A0A9J5XDC4_SOLCO</name>
<gene>
    <name evidence="2" type="ORF">H5410_046821</name>
</gene>
<dbReference type="AlphaFoldDB" id="A0A9J5XDC4"/>
<dbReference type="InterPro" id="IPR036388">
    <property type="entry name" value="WH-like_DNA-bd_sf"/>
</dbReference>
<dbReference type="InterPro" id="IPR016461">
    <property type="entry name" value="COMT-like"/>
</dbReference>
<dbReference type="PROSITE" id="PS51683">
    <property type="entry name" value="SAM_OMT_II"/>
    <property type="match status" value="1"/>
</dbReference>
<sequence>MALPNDNMTREMLVAQAHIWNHTFSYINSMSRKYIIHSNGRAITLYDLVDALPINNNAKTLDYTFRLMRTLIHGSFFNQTKVNNKEEGYLLTPASCLLLKEEPLSQIPFVETELDPNFMDPWHSLSKSMKSDDNSSTPFTIAQPLFE</sequence>
<keyword evidence="3" id="KW-1185">Reference proteome</keyword>
<feature type="domain" description="O-methyltransferase dimerisation" evidence="1">
    <location>
        <begin position="35"/>
        <end position="100"/>
    </location>
</feature>
<dbReference type="Pfam" id="PF08100">
    <property type="entry name" value="Dimerisation"/>
    <property type="match status" value="1"/>
</dbReference>
<organism evidence="2 3">
    <name type="scientific">Solanum commersonii</name>
    <name type="common">Commerson's wild potato</name>
    <name type="synonym">Commerson's nightshade</name>
    <dbReference type="NCBI Taxonomy" id="4109"/>
    <lineage>
        <taxon>Eukaryota</taxon>
        <taxon>Viridiplantae</taxon>
        <taxon>Streptophyta</taxon>
        <taxon>Embryophyta</taxon>
        <taxon>Tracheophyta</taxon>
        <taxon>Spermatophyta</taxon>
        <taxon>Magnoliopsida</taxon>
        <taxon>eudicotyledons</taxon>
        <taxon>Gunneridae</taxon>
        <taxon>Pentapetalae</taxon>
        <taxon>asterids</taxon>
        <taxon>lamiids</taxon>
        <taxon>Solanales</taxon>
        <taxon>Solanaceae</taxon>
        <taxon>Solanoideae</taxon>
        <taxon>Solaneae</taxon>
        <taxon>Solanum</taxon>
    </lineage>
</organism>
<dbReference type="GO" id="GO:0046983">
    <property type="term" value="F:protein dimerization activity"/>
    <property type="evidence" value="ECO:0007669"/>
    <property type="project" value="InterPro"/>
</dbReference>
<protein>
    <recommendedName>
        <fullName evidence="1">O-methyltransferase dimerisation domain-containing protein</fullName>
    </recommendedName>
</protein>
<dbReference type="EMBL" id="JACXVP010000009">
    <property type="protein sequence ID" value="KAG5586387.1"/>
    <property type="molecule type" value="Genomic_DNA"/>
</dbReference>
<proteinExistence type="predicted"/>
<reference evidence="2 3" key="1">
    <citation type="submission" date="2020-09" db="EMBL/GenBank/DDBJ databases">
        <title>De no assembly of potato wild relative species, Solanum commersonii.</title>
        <authorList>
            <person name="Cho K."/>
        </authorList>
    </citation>
    <scope>NUCLEOTIDE SEQUENCE [LARGE SCALE GENOMIC DNA]</scope>
    <source>
        <strain evidence="2">LZ3.2</strain>
        <tissue evidence="2">Leaf</tissue>
    </source>
</reference>
<evidence type="ECO:0000313" key="3">
    <source>
        <dbReference type="Proteomes" id="UP000824120"/>
    </source>
</evidence>
<dbReference type="InterPro" id="IPR036390">
    <property type="entry name" value="WH_DNA-bd_sf"/>
</dbReference>